<keyword evidence="2" id="KW-0472">Membrane</keyword>
<gene>
    <name evidence="3" type="ORF">PHLCEN_2v13185</name>
</gene>
<organism evidence="3 4">
    <name type="scientific">Hermanssonia centrifuga</name>
    <dbReference type="NCBI Taxonomy" id="98765"/>
    <lineage>
        <taxon>Eukaryota</taxon>
        <taxon>Fungi</taxon>
        <taxon>Dikarya</taxon>
        <taxon>Basidiomycota</taxon>
        <taxon>Agaricomycotina</taxon>
        <taxon>Agaricomycetes</taxon>
        <taxon>Polyporales</taxon>
        <taxon>Meruliaceae</taxon>
        <taxon>Hermanssonia</taxon>
    </lineage>
</organism>
<evidence type="ECO:0000313" key="4">
    <source>
        <dbReference type="Proteomes" id="UP000186601"/>
    </source>
</evidence>
<dbReference type="Proteomes" id="UP000186601">
    <property type="component" value="Unassembled WGS sequence"/>
</dbReference>
<sequence>MLRSRSMRQPASWTDSDKTLLPSISAAPSESFGDEQASSPRRVVLRRGNSYTESESVWKRPRYQILFLFLLLASSTGLWLLHSNGSPATHRTADSNPLRDTTDFLPIGELQRRLAPKAKSSLNSRPPKLNREILLDLVEDETERPQVRGPDIVNVRWPPVVTAVPEVRPSEKALRSGLTTSSVDAQFCQGQSRCRFLLPLWIGEQESRGRMHLTQVLHLAAALNRTLVLPNVGKSRIGACGKWLFDAYYDLGSFAKQAREVFGVPRGTIMLDDFKTWVDMRPKAPAGQLVFFDESSTALPDGLDGTLVTAEDGLEVYVDHHPLAHDDTRLKNARCLKWKFNKMRTDTHHPVSLRLPTLGHPAAVNPGETLVRILQREDIAQMSVGNLQDFGMIPQDVLDFGKESPLETMATEDAEVLLVHWDLRHFPFSTLSTTPSGPDYSQNIRALADKLTKPHQPYVAIHWRMETVPPALLPDCAEALVDSLSILLADPTLAEGIRSVWLATDLALSSSSKLQKDSVQRSNTFKTVTSEHTEAIEIVKMAFGNGGPLEAWELTGLAQEIERMKRDAEAYGEEFVLEDEDDSGLLWEDSGVWGILDKIVAMQSALFVSGARGCGRVRYVQVQ</sequence>
<accession>A0A2R6NF06</accession>
<evidence type="ECO:0000313" key="3">
    <source>
        <dbReference type="EMBL" id="PSR70936.1"/>
    </source>
</evidence>
<reference evidence="3 4" key="1">
    <citation type="submission" date="2018-02" db="EMBL/GenBank/DDBJ databases">
        <title>Genome sequence of the basidiomycete white-rot fungus Phlebia centrifuga.</title>
        <authorList>
            <person name="Granchi Z."/>
            <person name="Peng M."/>
            <person name="de Vries R.P."/>
            <person name="Hilden K."/>
            <person name="Makela M.R."/>
            <person name="Grigoriev I."/>
            <person name="Riley R."/>
        </authorList>
    </citation>
    <scope>NUCLEOTIDE SEQUENCE [LARGE SCALE GENOMIC DNA]</scope>
    <source>
        <strain evidence="3 4">FBCC195</strain>
    </source>
</reference>
<evidence type="ECO:0000256" key="2">
    <source>
        <dbReference type="SAM" id="Phobius"/>
    </source>
</evidence>
<protein>
    <recommendedName>
        <fullName evidence="5">Proteophosphoglycan 5</fullName>
    </recommendedName>
</protein>
<feature type="transmembrane region" description="Helical" evidence="2">
    <location>
        <begin position="63"/>
        <end position="81"/>
    </location>
</feature>
<keyword evidence="4" id="KW-1185">Reference proteome</keyword>
<evidence type="ECO:0008006" key="5">
    <source>
        <dbReference type="Google" id="ProtNLM"/>
    </source>
</evidence>
<evidence type="ECO:0000256" key="1">
    <source>
        <dbReference type="SAM" id="MobiDB-lite"/>
    </source>
</evidence>
<dbReference type="AlphaFoldDB" id="A0A2R6NF06"/>
<comment type="caution">
    <text evidence="3">The sequence shown here is derived from an EMBL/GenBank/DDBJ whole genome shotgun (WGS) entry which is preliminary data.</text>
</comment>
<keyword evidence="2" id="KW-1133">Transmembrane helix</keyword>
<name>A0A2R6NF06_9APHY</name>
<keyword evidence="2" id="KW-0812">Transmembrane</keyword>
<feature type="region of interest" description="Disordered" evidence="1">
    <location>
        <begin position="1"/>
        <end position="41"/>
    </location>
</feature>
<dbReference type="EMBL" id="MLYV02001301">
    <property type="protein sequence ID" value="PSR70936.1"/>
    <property type="molecule type" value="Genomic_DNA"/>
</dbReference>
<dbReference type="Gene3D" id="3.40.50.11350">
    <property type="match status" value="1"/>
</dbReference>
<dbReference type="OrthoDB" id="2020419at2759"/>
<proteinExistence type="predicted"/>